<evidence type="ECO:0000256" key="5">
    <source>
        <dbReference type="ARBA" id="ARBA00023163"/>
    </source>
</evidence>
<keyword evidence="5" id="KW-0804">Transcription</keyword>
<dbReference type="EMBL" id="JAINUG010000045">
    <property type="protein sequence ID" value="KAJ8405971.1"/>
    <property type="molecule type" value="Genomic_DNA"/>
</dbReference>
<feature type="repeat" description="ANK" evidence="6">
    <location>
        <begin position="461"/>
        <end position="493"/>
    </location>
</feature>
<dbReference type="AlphaFoldDB" id="A0AAD7WQS0"/>
<dbReference type="Gene3D" id="1.25.40.20">
    <property type="entry name" value="Ankyrin repeat-containing domain"/>
    <property type="match status" value="1"/>
</dbReference>
<evidence type="ECO:0000313" key="9">
    <source>
        <dbReference type="EMBL" id="KAJ8405971.1"/>
    </source>
</evidence>
<feature type="region of interest" description="Disordered" evidence="7">
    <location>
        <begin position="55"/>
        <end position="85"/>
    </location>
</feature>
<dbReference type="FunFam" id="1.25.40.20:FF:000097">
    <property type="entry name" value="NF-kappa-B inhibitor zeta isoform X1"/>
    <property type="match status" value="1"/>
</dbReference>
<dbReference type="SMART" id="SM00248">
    <property type="entry name" value="ANK"/>
    <property type="match status" value="6"/>
</dbReference>
<name>A0AAD7WQS0_9TELE</name>
<dbReference type="InterPro" id="IPR036770">
    <property type="entry name" value="Ankyrin_rpt-contain_sf"/>
</dbReference>
<evidence type="ECO:0000256" key="4">
    <source>
        <dbReference type="ARBA" id="ARBA00023159"/>
    </source>
</evidence>
<dbReference type="PANTHER" id="PTHR24124:SF5">
    <property type="entry name" value="NF-KAPPA-B INHIBITOR ZETA"/>
    <property type="match status" value="1"/>
</dbReference>
<reference evidence="9" key="1">
    <citation type="journal article" date="2023" name="Science">
        <title>Genome structures resolve the early diversification of teleost fishes.</title>
        <authorList>
            <person name="Parey E."/>
            <person name="Louis A."/>
            <person name="Montfort J."/>
            <person name="Bouchez O."/>
            <person name="Roques C."/>
            <person name="Iampietro C."/>
            <person name="Lluch J."/>
            <person name="Castinel A."/>
            <person name="Donnadieu C."/>
            <person name="Desvignes T."/>
            <person name="Floi Bucao C."/>
            <person name="Jouanno E."/>
            <person name="Wen M."/>
            <person name="Mejri S."/>
            <person name="Dirks R."/>
            <person name="Jansen H."/>
            <person name="Henkel C."/>
            <person name="Chen W.J."/>
            <person name="Zahm M."/>
            <person name="Cabau C."/>
            <person name="Klopp C."/>
            <person name="Thompson A.W."/>
            <person name="Robinson-Rechavi M."/>
            <person name="Braasch I."/>
            <person name="Lecointre G."/>
            <person name="Bobe J."/>
            <person name="Postlethwait J.H."/>
            <person name="Berthelot C."/>
            <person name="Roest Crollius H."/>
            <person name="Guiguen Y."/>
        </authorList>
    </citation>
    <scope>NUCLEOTIDE SEQUENCE</scope>
    <source>
        <strain evidence="9">NC1722</strain>
    </source>
</reference>
<protein>
    <recommendedName>
        <fullName evidence="8">OCA domain-containing protein</fullName>
    </recommendedName>
</protein>
<dbReference type="SUPFAM" id="SSF48403">
    <property type="entry name" value="Ankyrin repeat"/>
    <property type="match status" value="1"/>
</dbReference>
<feature type="repeat" description="ANK" evidence="6">
    <location>
        <begin position="328"/>
        <end position="360"/>
    </location>
</feature>
<organism evidence="9 10">
    <name type="scientific">Aldrovandia affinis</name>
    <dbReference type="NCBI Taxonomy" id="143900"/>
    <lineage>
        <taxon>Eukaryota</taxon>
        <taxon>Metazoa</taxon>
        <taxon>Chordata</taxon>
        <taxon>Craniata</taxon>
        <taxon>Vertebrata</taxon>
        <taxon>Euteleostomi</taxon>
        <taxon>Actinopterygii</taxon>
        <taxon>Neopterygii</taxon>
        <taxon>Teleostei</taxon>
        <taxon>Notacanthiformes</taxon>
        <taxon>Halosauridae</taxon>
        <taxon>Aldrovandia</taxon>
    </lineage>
</organism>
<gene>
    <name evidence="9" type="ORF">AAFF_G00308590</name>
</gene>
<keyword evidence="3 6" id="KW-0040">ANK repeat</keyword>
<dbReference type="Pfam" id="PF12796">
    <property type="entry name" value="Ank_2"/>
    <property type="match status" value="2"/>
</dbReference>
<evidence type="ECO:0000313" key="10">
    <source>
        <dbReference type="Proteomes" id="UP001221898"/>
    </source>
</evidence>
<evidence type="ECO:0000256" key="1">
    <source>
        <dbReference type="ARBA" id="ARBA00022737"/>
    </source>
</evidence>
<dbReference type="InterPro" id="IPR002110">
    <property type="entry name" value="Ankyrin_rpt"/>
</dbReference>
<dbReference type="GO" id="GO:0070974">
    <property type="term" value="F:POU domain binding"/>
    <property type="evidence" value="ECO:0007669"/>
    <property type="project" value="InterPro"/>
</dbReference>
<dbReference type="GO" id="GO:0003677">
    <property type="term" value="F:DNA binding"/>
    <property type="evidence" value="ECO:0007669"/>
    <property type="project" value="InterPro"/>
</dbReference>
<proteinExistence type="predicted"/>
<evidence type="ECO:0000256" key="3">
    <source>
        <dbReference type="ARBA" id="ARBA00023043"/>
    </source>
</evidence>
<evidence type="ECO:0000256" key="6">
    <source>
        <dbReference type="PROSITE-ProRule" id="PRU00023"/>
    </source>
</evidence>
<evidence type="ECO:0000256" key="2">
    <source>
        <dbReference type="ARBA" id="ARBA00023015"/>
    </source>
</evidence>
<dbReference type="PRINTS" id="PR01415">
    <property type="entry name" value="ANKYRIN"/>
</dbReference>
<keyword evidence="10" id="KW-1185">Reference proteome</keyword>
<dbReference type="PROSITE" id="PS52003">
    <property type="entry name" value="OCA"/>
    <property type="match status" value="1"/>
</dbReference>
<dbReference type="PANTHER" id="PTHR24124">
    <property type="entry name" value="ANKYRIN REPEAT FAMILY A"/>
    <property type="match status" value="1"/>
</dbReference>
<dbReference type="GO" id="GO:0010468">
    <property type="term" value="P:regulation of gene expression"/>
    <property type="evidence" value="ECO:0007669"/>
    <property type="project" value="TreeGrafter"/>
</dbReference>
<evidence type="ECO:0000256" key="7">
    <source>
        <dbReference type="SAM" id="MobiDB-lite"/>
    </source>
</evidence>
<feature type="compositionally biased region" description="Polar residues" evidence="7">
    <location>
        <begin position="55"/>
        <end position="77"/>
    </location>
</feature>
<dbReference type="GO" id="GO:0005634">
    <property type="term" value="C:nucleus"/>
    <property type="evidence" value="ECO:0007669"/>
    <property type="project" value="TreeGrafter"/>
</dbReference>
<keyword evidence="2" id="KW-0805">Transcription regulation</keyword>
<accession>A0AAD7WQS0</accession>
<dbReference type="PROSITE" id="PS50297">
    <property type="entry name" value="ANK_REP_REGION"/>
    <property type="match status" value="1"/>
</dbReference>
<keyword evidence="1" id="KW-0677">Repeat</keyword>
<dbReference type="InterPro" id="IPR047571">
    <property type="entry name" value="OCA"/>
</dbReference>
<keyword evidence="4" id="KW-0010">Activator</keyword>
<feature type="domain" description="OCA" evidence="8">
    <location>
        <begin position="88"/>
        <end position="110"/>
    </location>
</feature>
<feature type="repeat" description="ANK" evidence="6">
    <location>
        <begin position="497"/>
        <end position="533"/>
    </location>
</feature>
<evidence type="ECO:0000259" key="8">
    <source>
        <dbReference type="PROSITE" id="PS52003"/>
    </source>
</evidence>
<comment type="caution">
    <text evidence="9">The sequence shown here is derived from an EMBL/GenBank/DDBJ whole genome shotgun (WGS) entry which is preliminary data.</text>
</comment>
<dbReference type="Proteomes" id="UP001221898">
    <property type="component" value="Unassembled WGS sequence"/>
</dbReference>
<sequence length="565" mass="61115">MIVDRYITEEFAGVADPEAGVMTSPLNLYSFYGNSPPGYDPPCFSGDVYPWSPSSDSDSGKTWNSAPSPTQASNYHNSGEPFMDSLRQPRYQGVRVKNPVKELILQKRCSPASWQSSHENKQVFGDSETEHCPALTAALLGVKRPADHAPSGLSCPKRPTPIYNSMPQSPCSLGGGGSAVKEDGSGCETHLDFADIILQIRECAPISIATVKVQETTSQAAPLCPNFLPEVMAFTSIQPYPHPGPLSAHPAPVLQPSHTAPRGMSFFQWQVEQEEEKLAGLTPDQLAARDEDGDTFLHVAVAQGRRALSYVLARRMAQLGLLDLKEHNGQTALQVSIAANQHLIVQDLLILGAQINTTDCWGRSPLHVCAEKGHAQTLQAVHKTLKSTTQQLNVEAVNYEGLTALHVAVLSHNAVVQELGGVAPPHSAWTQALLQRRKALGESVSTLLLMGASYRTMDHKSGRTSLHMVAEEANVELLRLFLDQPDSLAAVNTKAYNGNTALHMVSALQGRVAQLDAVKLLMRHGADPSIKNLEHEQPTQLAPEGPAGDQVRRILKGRGGQTRPI</sequence>
<dbReference type="PROSITE" id="PS50088">
    <property type="entry name" value="ANK_REPEAT"/>
    <property type="match status" value="3"/>
</dbReference>